<evidence type="ECO:0000256" key="3">
    <source>
        <dbReference type="ARBA" id="ARBA00023242"/>
    </source>
</evidence>
<keyword evidence="3" id="KW-0539">Nucleus</keyword>
<dbReference type="GO" id="GO:0000786">
    <property type="term" value="C:nucleosome"/>
    <property type="evidence" value="ECO:0007669"/>
    <property type="project" value="InterPro"/>
</dbReference>
<evidence type="ECO:0000259" key="5">
    <source>
        <dbReference type="PROSITE" id="PS51504"/>
    </source>
</evidence>
<dbReference type="GO" id="GO:0006334">
    <property type="term" value="P:nucleosome assembly"/>
    <property type="evidence" value="ECO:0007669"/>
    <property type="project" value="InterPro"/>
</dbReference>
<feature type="region of interest" description="Disordered" evidence="4">
    <location>
        <begin position="122"/>
        <end position="326"/>
    </location>
</feature>
<dbReference type="PANTHER" id="PTHR11467:SF29">
    <property type="entry name" value="OS03G0711600 PROTEIN"/>
    <property type="match status" value="1"/>
</dbReference>
<evidence type="ECO:0000256" key="1">
    <source>
        <dbReference type="ARBA" id="ARBA00004123"/>
    </source>
</evidence>
<comment type="caution">
    <text evidence="6">The sequence shown here is derived from an EMBL/GenBank/DDBJ whole genome shotgun (WGS) entry which is preliminary data.</text>
</comment>
<feature type="domain" description="H15" evidence="5">
    <location>
        <begin position="49"/>
        <end position="119"/>
    </location>
</feature>
<keyword evidence="2" id="KW-0238">DNA-binding</keyword>
<dbReference type="Pfam" id="PF00538">
    <property type="entry name" value="Linker_histone"/>
    <property type="match status" value="1"/>
</dbReference>
<dbReference type="GO" id="GO:0003690">
    <property type="term" value="F:double-stranded DNA binding"/>
    <property type="evidence" value="ECO:0007669"/>
    <property type="project" value="TreeGrafter"/>
</dbReference>
<feature type="compositionally biased region" description="Basic residues" evidence="4">
    <location>
        <begin position="304"/>
        <end position="314"/>
    </location>
</feature>
<name>A0AAV1YAT9_LUPLU</name>
<dbReference type="InterPro" id="IPR005818">
    <property type="entry name" value="Histone_H1/H5_H15"/>
</dbReference>
<gene>
    <name evidence="6" type="ORF">LLUT_LOCUS32174</name>
</gene>
<feature type="region of interest" description="Disordered" evidence="4">
    <location>
        <begin position="1"/>
        <end position="20"/>
    </location>
</feature>
<dbReference type="PRINTS" id="PR00929">
    <property type="entry name" value="ATHOOK"/>
</dbReference>
<dbReference type="GO" id="GO:0045910">
    <property type="term" value="P:negative regulation of DNA recombination"/>
    <property type="evidence" value="ECO:0007669"/>
    <property type="project" value="TreeGrafter"/>
</dbReference>
<reference evidence="6 7" key="1">
    <citation type="submission" date="2024-03" db="EMBL/GenBank/DDBJ databases">
        <authorList>
            <person name="Martinez-Hernandez J."/>
        </authorList>
    </citation>
    <scope>NUCLEOTIDE SEQUENCE [LARGE SCALE GENOMIC DNA]</scope>
</reference>
<dbReference type="InterPro" id="IPR036390">
    <property type="entry name" value="WH_DNA-bd_sf"/>
</dbReference>
<dbReference type="GO" id="GO:0030261">
    <property type="term" value="P:chromosome condensation"/>
    <property type="evidence" value="ECO:0007669"/>
    <property type="project" value="TreeGrafter"/>
</dbReference>
<dbReference type="AlphaFoldDB" id="A0AAV1YAT9"/>
<dbReference type="CDD" id="cd00073">
    <property type="entry name" value="H15"/>
    <property type="match status" value="1"/>
</dbReference>
<evidence type="ECO:0000313" key="7">
    <source>
        <dbReference type="Proteomes" id="UP001497480"/>
    </source>
</evidence>
<dbReference type="InterPro" id="IPR017956">
    <property type="entry name" value="AT_hook_DNA-bd_motif"/>
</dbReference>
<dbReference type="GO" id="GO:0031492">
    <property type="term" value="F:nucleosomal DNA binding"/>
    <property type="evidence" value="ECO:0007669"/>
    <property type="project" value="TreeGrafter"/>
</dbReference>
<accession>A0AAV1YAT9</accession>
<feature type="compositionally biased region" description="Polar residues" evidence="4">
    <location>
        <begin position="149"/>
        <end position="208"/>
    </location>
</feature>
<dbReference type="Proteomes" id="UP001497480">
    <property type="component" value="Unassembled WGS sequence"/>
</dbReference>
<dbReference type="InterPro" id="IPR036388">
    <property type="entry name" value="WH-like_DNA-bd_sf"/>
</dbReference>
<evidence type="ECO:0000256" key="2">
    <source>
        <dbReference type="ARBA" id="ARBA00023125"/>
    </source>
</evidence>
<comment type="subcellular location">
    <subcellularLocation>
        <location evidence="1">Nucleus</location>
    </subcellularLocation>
</comment>
<keyword evidence="7" id="KW-1185">Reference proteome</keyword>
<proteinExistence type="predicted"/>
<dbReference type="PANTHER" id="PTHR11467">
    <property type="entry name" value="HISTONE H1"/>
    <property type="match status" value="1"/>
</dbReference>
<sequence length="429" mass="47238">MDSYSTSTLPSSSPHHPVDAYPNLNIINSFPNHTTSTATLAPPPHRNDDHPSYSKMICSAIRALEEKNGSSKKAIGKYMEQEYKDLLPTNHDTLLTQNLKYLTDKNILIMVKRSYKFPDARSDKPMSFSLASPSFVPRGYDCPPKPNPDSKSAPQLEQNAEPKSTQLGLNDVGESNSSVVGATTEMTKTSHDGQSLKVSGEGVSSTLRLENGKRVRRPPARYQSFSTVEIISNDHKRKRGRPSKAHMKPAARSDDGCVPPPADAHVLAQSPSNSIPIRSPKPKGRPKKNVVASPSIAGGGKKPAVARKPMKKSMGKPVGSPKGSQVAIENNQEEIEADLKEKFQYIQSRVRRTVAVLRTYFNLKSPVMARAAIHLLQNLSSLDLEMPLLREDRPGALLIRNASNRPPMQTVFIRRPTASMIFGHLRFPE</sequence>
<dbReference type="EMBL" id="CAXHTB010000023">
    <property type="protein sequence ID" value="CAL0331114.1"/>
    <property type="molecule type" value="Genomic_DNA"/>
</dbReference>
<feature type="compositionally biased region" description="Low complexity" evidence="4">
    <location>
        <begin position="1"/>
        <end position="15"/>
    </location>
</feature>
<dbReference type="GO" id="GO:0005730">
    <property type="term" value="C:nucleolus"/>
    <property type="evidence" value="ECO:0007669"/>
    <property type="project" value="TreeGrafter"/>
</dbReference>
<dbReference type="SUPFAM" id="SSF46785">
    <property type="entry name" value="Winged helix' DNA-binding domain"/>
    <property type="match status" value="1"/>
</dbReference>
<dbReference type="SMART" id="SM00526">
    <property type="entry name" value="H15"/>
    <property type="match status" value="1"/>
</dbReference>
<evidence type="ECO:0000313" key="6">
    <source>
        <dbReference type="EMBL" id="CAL0331114.1"/>
    </source>
</evidence>
<feature type="compositionally biased region" description="Basic residues" evidence="4">
    <location>
        <begin position="235"/>
        <end position="249"/>
    </location>
</feature>
<dbReference type="Gene3D" id="1.10.10.10">
    <property type="entry name" value="Winged helix-like DNA-binding domain superfamily/Winged helix DNA-binding domain"/>
    <property type="match status" value="1"/>
</dbReference>
<protein>
    <recommendedName>
        <fullName evidence="5">H15 domain-containing protein</fullName>
    </recommendedName>
</protein>
<evidence type="ECO:0000256" key="4">
    <source>
        <dbReference type="SAM" id="MobiDB-lite"/>
    </source>
</evidence>
<dbReference type="PROSITE" id="PS51504">
    <property type="entry name" value="H15"/>
    <property type="match status" value="1"/>
</dbReference>
<organism evidence="6 7">
    <name type="scientific">Lupinus luteus</name>
    <name type="common">European yellow lupine</name>
    <dbReference type="NCBI Taxonomy" id="3873"/>
    <lineage>
        <taxon>Eukaryota</taxon>
        <taxon>Viridiplantae</taxon>
        <taxon>Streptophyta</taxon>
        <taxon>Embryophyta</taxon>
        <taxon>Tracheophyta</taxon>
        <taxon>Spermatophyta</taxon>
        <taxon>Magnoliopsida</taxon>
        <taxon>eudicotyledons</taxon>
        <taxon>Gunneridae</taxon>
        <taxon>Pentapetalae</taxon>
        <taxon>rosids</taxon>
        <taxon>fabids</taxon>
        <taxon>Fabales</taxon>
        <taxon>Fabaceae</taxon>
        <taxon>Papilionoideae</taxon>
        <taxon>50 kb inversion clade</taxon>
        <taxon>genistoids sensu lato</taxon>
        <taxon>core genistoids</taxon>
        <taxon>Genisteae</taxon>
        <taxon>Lupinus</taxon>
    </lineage>
</organism>